<feature type="domain" description="Phytocyanin" evidence="2">
    <location>
        <begin position="46"/>
        <end position="103"/>
    </location>
</feature>
<dbReference type="SUPFAM" id="SSF49503">
    <property type="entry name" value="Cupredoxins"/>
    <property type="match status" value="1"/>
</dbReference>
<organism evidence="3 4">
    <name type="scientific">Ficus carica</name>
    <name type="common">Common fig</name>
    <dbReference type="NCBI Taxonomy" id="3494"/>
    <lineage>
        <taxon>Eukaryota</taxon>
        <taxon>Viridiplantae</taxon>
        <taxon>Streptophyta</taxon>
        <taxon>Embryophyta</taxon>
        <taxon>Tracheophyta</taxon>
        <taxon>Spermatophyta</taxon>
        <taxon>Magnoliopsida</taxon>
        <taxon>eudicotyledons</taxon>
        <taxon>Gunneridae</taxon>
        <taxon>Pentapetalae</taxon>
        <taxon>rosids</taxon>
        <taxon>fabids</taxon>
        <taxon>Rosales</taxon>
        <taxon>Moraceae</taxon>
        <taxon>Ficeae</taxon>
        <taxon>Ficus</taxon>
    </lineage>
</organism>
<sequence>MSQSTSPAGDVSHDTTQQPAQLNLDAGNHENTEVSSKVHGRTMPLFQFKHGQGAFVLLKEDFDTCKFNHPHGSIYPGSATYRLSKAGDVYFSSEFPWRCQRGQKFAIHVSS</sequence>
<gene>
    <name evidence="3" type="ORF">TIFTF001_021945</name>
</gene>
<comment type="caution">
    <text evidence="3">The sequence shown here is derived from an EMBL/GenBank/DDBJ whole genome shotgun (WGS) entry which is preliminary data.</text>
</comment>
<dbReference type="InterPro" id="IPR008972">
    <property type="entry name" value="Cupredoxin"/>
</dbReference>
<dbReference type="Pfam" id="PF02298">
    <property type="entry name" value="Cu_bind_like"/>
    <property type="match status" value="1"/>
</dbReference>
<dbReference type="InterPro" id="IPR003245">
    <property type="entry name" value="Phytocyanin_dom"/>
</dbReference>
<name>A0AA88ADN3_FICCA</name>
<keyword evidence="4" id="KW-1185">Reference proteome</keyword>
<protein>
    <recommendedName>
        <fullName evidence="2">Phytocyanin domain-containing protein</fullName>
    </recommendedName>
</protein>
<proteinExistence type="predicted"/>
<evidence type="ECO:0000259" key="2">
    <source>
        <dbReference type="Pfam" id="PF02298"/>
    </source>
</evidence>
<dbReference type="AlphaFoldDB" id="A0AA88ADN3"/>
<evidence type="ECO:0000313" key="4">
    <source>
        <dbReference type="Proteomes" id="UP001187192"/>
    </source>
</evidence>
<accession>A0AA88ADN3</accession>
<reference evidence="3" key="1">
    <citation type="submission" date="2023-07" db="EMBL/GenBank/DDBJ databases">
        <title>draft genome sequence of fig (Ficus carica).</title>
        <authorList>
            <person name="Takahashi T."/>
            <person name="Nishimura K."/>
        </authorList>
    </citation>
    <scope>NUCLEOTIDE SEQUENCE</scope>
</reference>
<feature type="region of interest" description="Disordered" evidence="1">
    <location>
        <begin position="1"/>
        <end position="37"/>
    </location>
</feature>
<dbReference type="Proteomes" id="UP001187192">
    <property type="component" value="Unassembled WGS sequence"/>
</dbReference>
<dbReference type="Gene3D" id="2.60.40.420">
    <property type="entry name" value="Cupredoxins - blue copper proteins"/>
    <property type="match status" value="1"/>
</dbReference>
<evidence type="ECO:0000313" key="3">
    <source>
        <dbReference type="EMBL" id="GMN52803.1"/>
    </source>
</evidence>
<dbReference type="GO" id="GO:0009055">
    <property type="term" value="F:electron transfer activity"/>
    <property type="evidence" value="ECO:0007669"/>
    <property type="project" value="InterPro"/>
</dbReference>
<evidence type="ECO:0000256" key="1">
    <source>
        <dbReference type="SAM" id="MobiDB-lite"/>
    </source>
</evidence>
<dbReference type="EMBL" id="BTGU01000043">
    <property type="protein sequence ID" value="GMN52803.1"/>
    <property type="molecule type" value="Genomic_DNA"/>
</dbReference>